<evidence type="ECO:0000313" key="4">
    <source>
        <dbReference type="Proteomes" id="UP001476282"/>
    </source>
</evidence>
<name>A0ABP9UQU0_9BACT</name>
<dbReference type="Proteomes" id="UP001476282">
    <property type="component" value="Unassembled WGS sequence"/>
</dbReference>
<dbReference type="InterPro" id="IPR050659">
    <property type="entry name" value="Peptidase_M24B"/>
</dbReference>
<gene>
    <name evidence="3" type="ORF">Hsar01_03143</name>
</gene>
<dbReference type="Pfam" id="PF01321">
    <property type="entry name" value="Creatinase_N"/>
    <property type="match status" value="1"/>
</dbReference>
<organism evidence="3 4">
    <name type="scientific">Haloferula sargassicola</name>
    <dbReference type="NCBI Taxonomy" id="490096"/>
    <lineage>
        <taxon>Bacteria</taxon>
        <taxon>Pseudomonadati</taxon>
        <taxon>Verrucomicrobiota</taxon>
        <taxon>Verrucomicrobiia</taxon>
        <taxon>Verrucomicrobiales</taxon>
        <taxon>Verrucomicrobiaceae</taxon>
        <taxon>Haloferula</taxon>
    </lineage>
</organism>
<dbReference type="EMBL" id="BAABRI010000018">
    <property type="protein sequence ID" value="GAA5483908.1"/>
    <property type="molecule type" value="Genomic_DNA"/>
</dbReference>
<dbReference type="Pfam" id="PF00557">
    <property type="entry name" value="Peptidase_M24"/>
    <property type="match status" value="1"/>
</dbReference>
<feature type="domain" description="Peptidase M24" evidence="1">
    <location>
        <begin position="173"/>
        <end position="377"/>
    </location>
</feature>
<dbReference type="InterPro" id="IPR029149">
    <property type="entry name" value="Creatin/AminoP/Spt16_N"/>
</dbReference>
<dbReference type="PANTHER" id="PTHR46112:SF2">
    <property type="entry name" value="XAA-PRO AMINOPEPTIDASE P-RELATED"/>
    <property type="match status" value="1"/>
</dbReference>
<comment type="caution">
    <text evidence="3">The sequence shown here is derived from an EMBL/GenBank/DDBJ whole genome shotgun (WGS) entry which is preliminary data.</text>
</comment>
<dbReference type="SUPFAM" id="SSF53092">
    <property type="entry name" value="Creatinase/prolidase N-terminal domain"/>
    <property type="match status" value="1"/>
</dbReference>
<keyword evidence="3" id="KW-0378">Hydrolase</keyword>
<dbReference type="Gene3D" id="3.90.230.10">
    <property type="entry name" value="Creatinase/methionine aminopeptidase superfamily"/>
    <property type="match status" value="1"/>
</dbReference>
<dbReference type="InterPro" id="IPR000587">
    <property type="entry name" value="Creatinase_N"/>
</dbReference>
<evidence type="ECO:0000313" key="3">
    <source>
        <dbReference type="EMBL" id="GAA5483908.1"/>
    </source>
</evidence>
<sequence length="398" mass="42972">MFISPRYAALPSDAIKLDESPVAFDYQKRRLSLTAGLNRHPRRPEVALIVDPRDILYLTGVHEGVSWLAVWDGGCFAVTRHMLVREVEEEIGPCEVLLPSRRSIDPVKLEAFVVSELGRRGLARIAFDPGRMNAASFLALSHGAAAAGMECLAVPSLVAALRQNKDPLEHHLISQCVEIAERAFLGLTEEGAGGLVGRSELELARELETRMIGLGADRQGFPDTGVIVASGPNSASAHHVPGRRRVGMGEPLLIDWGAELGGYRSDMTRTLFTGSVPDFACKAYPVVEAALAAAADVLAPGARMGDVDGAARDMVMKHGYPEFHYGVGHGVGLAIHEEPWLRANSQVELEEGMVTTVEPGIYLPGIGGIRIESMYSVSRTTVHRMDRLSVALAEMILD</sequence>
<dbReference type="SUPFAM" id="SSF55920">
    <property type="entry name" value="Creatinase/aminopeptidase"/>
    <property type="match status" value="1"/>
</dbReference>
<feature type="domain" description="Creatinase N-terminal" evidence="2">
    <location>
        <begin position="46"/>
        <end position="162"/>
    </location>
</feature>
<evidence type="ECO:0000259" key="1">
    <source>
        <dbReference type="Pfam" id="PF00557"/>
    </source>
</evidence>
<reference evidence="3 4" key="1">
    <citation type="submission" date="2024-02" db="EMBL/GenBank/DDBJ databases">
        <title>Haloferula sargassicola NBRC 104335.</title>
        <authorList>
            <person name="Ichikawa N."/>
            <person name="Katano-Makiyama Y."/>
            <person name="Hidaka K."/>
        </authorList>
    </citation>
    <scope>NUCLEOTIDE SEQUENCE [LARGE SCALE GENOMIC DNA]</scope>
    <source>
        <strain evidence="3 4">NBRC 104335</strain>
    </source>
</reference>
<proteinExistence type="predicted"/>
<dbReference type="InterPro" id="IPR001714">
    <property type="entry name" value="Pept_M24_MAP"/>
</dbReference>
<dbReference type="PRINTS" id="PR00599">
    <property type="entry name" value="MAPEPTIDASE"/>
</dbReference>
<keyword evidence="3" id="KW-0031">Aminopeptidase</keyword>
<evidence type="ECO:0000259" key="2">
    <source>
        <dbReference type="Pfam" id="PF01321"/>
    </source>
</evidence>
<accession>A0ABP9UQU0</accession>
<keyword evidence="3" id="KW-0645">Protease</keyword>
<dbReference type="PANTHER" id="PTHR46112">
    <property type="entry name" value="AMINOPEPTIDASE"/>
    <property type="match status" value="1"/>
</dbReference>
<keyword evidence="4" id="KW-1185">Reference proteome</keyword>
<dbReference type="InterPro" id="IPR036005">
    <property type="entry name" value="Creatinase/aminopeptidase-like"/>
</dbReference>
<dbReference type="RefSeq" id="WP_353568013.1">
    <property type="nucleotide sequence ID" value="NZ_BAABRI010000018.1"/>
</dbReference>
<dbReference type="InterPro" id="IPR000994">
    <property type="entry name" value="Pept_M24"/>
</dbReference>
<dbReference type="Gene3D" id="3.40.350.10">
    <property type="entry name" value="Creatinase/prolidase N-terminal domain"/>
    <property type="match status" value="1"/>
</dbReference>
<dbReference type="GO" id="GO:0004177">
    <property type="term" value="F:aminopeptidase activity"/>
    <property type="evidence" value="ECO:0007669"/>
    <property type="project" value="UniProtKB-KW"/>
</dbReference>
<protein>
    <submittedName>
        <fullName evidence="3">Methionine aminopeptidase 1, mitochondrial</fullName>
    </submittedName>
</protein>